<name>D4KZI2_9FIRM</name>
<dbReference type="HOGENOM" id="CLU_3398243_0_0_9"/>
<dbReference type="EMBL" id="FP929050">
    <property type="protein sequence ID" value="CBL12772.1"/>
    <property type="molecule type" value="Genomic_DNA"/>
</dbReference>
<dbReference type="Proteomes" id="UP000008953">
    <property type="component" value="Chromosome"/>
</dbReference>
<organism evidence="1 2">
    <name type="scientific">Roseburia intestinalis XB6B4</name>
    <dbReference type="NCBI Taxonomy" id="718255"/>
    <lineage>
        <taxon>Bacteria</taxon>
        <taxon>Bacillati</taxon>
        <taxon>Bacillota</taxon>
        <taxon>Clostridia</taxon>
        <taxon>Lachnospirales</taxon>
        <taxon>Lachnospiraceae</taxon>
        <taxon>Roseburia</taxon>
    </lineage>
</organism>
<reference evidence="1 2" key="1">
    <citation type="submission" date="2010-03" db="EMBL/GenBank/DDBJ databases">
        <title>The genome sequence of Roseburia intestinalis XB6B4.</title>
        <authorList>
            <consortium name="metaHIT consortium -- http://www.metahit.eu/"/>
            <person name="Pajon A."/>
            <person name="Turner K."/>
            <person name="Parkhill J."/>
            <person name="Bernalier A."/>
        </authorList>
    </citation>
    <scope>NUCLEOTIDE SEQUENCE [LARGE SCALE GENOMIC DNA]</scope>
    <source>
        <strain evidence="1 2">XB6B4</strain>
    </source>
</reference>
<protein>
    <submittedName>
        <fullName evidence="1">Uncharacterized protein</fullName>
    </submittedName>
</protein>
<evidence type="ECO:0000313" key="1">
    <source>
        <dbReference type="EMBL" id="CBL12772.1"/>
    </source>
</evidence>
<reference evidence="1 2" key="2">
    <citation type="submission" date="2010-03" db="EMBL/GenBank/DDBJ databases">
        <authorList>
            <person name="Pajon A."/>
        </authorList>
    </citation>
    <scope>NUCLEOTIDE SEQUENCE [LARGE SCALE GENOMIC DNA]</scope>
    <source>
        <strain evidence="1 2">XB6B4</strain>
    </source>
</reference>
<dbReference type="AlphaFoldDB" id="D4KZI2"/>
<evidence type="ECO:0000313" key="2">
    <source>
        <dbReference type="Proteomes" id="UP000008953"/>
    </source>
</evidence>
<proteinExistence type="predicted"/>
<gene>
    <name evidence="1" type="ORF">RO1_22670</name>
</gene>
<accession>D4KZI2</accession>
<sequence length="31" mass="3500">MLLHAESVLTPKPEIQMESGFSKNGQKWSIL</sequence>
<dbReference type="KEGG" id="rix:RO1_22670"/>